<dbReference type="Proteomes" id="UP000002058">
    <property type="component" value="Unassembled WGS sequence"/>
</dbReference>
<protein>
    <submittedName>
        <fullName evidence="1">Uncharacterized protein</fullName>
    </submittedName>
</protein>
<dbReference type="eggNOG" id="ENOG502RPRN">
    <property type="taxonomic scope" value="Eukaryota"/>
</dbReference>
<proteinExistence type="predicted"/>
<dbReference type="InParanoid" id="C4K097"/>
<evidence type="ECO:0000313" key="2">
    <source>
        <dbReference type="Proteomes" id="UP000002058"/>
    </source>
</evidence>
<dbReference type="AlphaFoldDB" id="C4K097"/>
<dbReference type="EMBL" id="CH476620">
    <property type="protein sequence ID" value="EEP83046.1"/>
    <property type="molecule type" value="Genomic_DNA"/>
</dbReference>
<dbReference type="RefSeq" id="XP_002582224.1">
    <property type="nucleotide sequence ID" value="XM_002582178.1"/>
</dbReference>
<dbReference type="VEuPathDB" id="FungiDB:UREG_07911"/>
<dbReference type="OMA" id="QYIRSEC"/>
<evidence type="ECO:0000313" key="1">
    <source>
        <dbReference type="EMBL" id="EEP83046.1"/>
    </source>
</evidence>
<dbReference type="OrthoDB" id="4182384at2759"/>
<dbReference type="GeneID" id="8441251"/>
<gene>
    <name evidence="1" type="ORF">UREG_07911</name>
</gene>
<name>C4K097_UNCRE</name>
<dbReference type="KEGG" id="ure:UREG_07911"/>
<reference evidence="2" key="1">
    <citation type="journal article" date="2009" name="Genome Res.">
        <title>Comparative genomic analyses of the human fungal pathogens Coccidioides and their relatives.</title>
        <authorList>
            <person name="Sharpton T.J."/>
            <person name="Stajich J.E."/>
            <person name="Rounsley S.D."/>
            <person name="Gardner M.J."/>
            <person name="Wortman J.R."/>
            <person name="Jordar V.S."/>
            <person name="Maiti R."/>
            <person name="Kodira C.D."/>
            <person name="Neafsey D.E."/>
            <person name="Zeng Q."/>
            <person name="Hung C.-Y."/>
            <person name="McMahan C."/>
            <person name="Muszewska A."/>
            <person name="Grynberg M."/>
            <person name="Mandel M.A."/>
            <person name="Kellner E.M."/>
            <person name="Barker B.M."/>
            <person name="Galgiani J.N."/>
            <person name="Orbach M.J."/>
            <person name="Kirkland T.N."/>
            <person name="Cole G.T."/>
            <person name="Henn M.R."/>
            <person name="Birren B.W."/>
            <person name="Taylor J.W."/>
        </authorList>
    </citation>
    <scope>NUCLEOTIDE SEQUENCE [LARGE SCALE GENOMIC DNA]</scope>
    <source>
        <strain evidence="2">UAMH 1704</strain>
    </source>
</reference>
<dbReference type="HOGENOM" id="CLU_146819_0_0_1"/>
<sequence length="136" mass="15407">MATDRTLGFNQPQSMSDDAKKQLDDLADWFKTANVEKVRTHLSHYTGKDSLDKMQPLLKELGLYEKGSGSILCRLSGRETIAKDRGFDNIFIPLSHEFSIGNHTLRPGQYIRSECSQVLDTFTDFVLVLVPEKSQK</sequence>
<keyword evidence="2" id="KW-1185">Reference proteome</keyword>
<accession>C4K097</accession>
<organism evidence="1 2">
    <name type="scientific">Uncinocarpus reesii (strain UAMH 1704)</name>
    <dbReference type="NCBI Taxonomy" id="336963"/>
    <lineage>
        <taxon>Eukaryota</taxon>
        <taxon>Fungi</taxon>
        <taxon>Dikarya</taxon>
        <taxon>Ascomycota</taxon>
        <taxon>Pezizomycotina</taxon>
        <taxon>Eurotiomycetes</taxon>
        <taxon>Eurotiomycetidae</taxon>
        <taxon>Onygenales</taxon>
        <taxon>Onygenaceae</taxon>
        <taxon>Uncinocarpus</taxon>
    </lineage>
</organism>